<protein>
    <recommendedName>
        <fullName evidence="1">Xylose isomerase-like TIM barrel domain-containing protein</fullName>
    </recommendedName>
</protein>
<name>A0AAX0Q9S2_9EURY</name>
<dbReference type="InterPro" id="IPR013022">
    <property type="entry name" value="Xyl_isomerase-like_TIM-brl"/>
</dbReference>
<comment type="caution">
    <text evidence="2">The sequence shown here is derived from an EMBL/GenBank/DDBJ whole genome shotgun (WGS) entry which is preliminary data.</text>
</comment>
<dbReference type="InterPro" id="IPR036237">
    <property type="entry name" value="Xyl_isomerase-like_sf"/>
</dbReference>
<evidence type="ECO:0000313" key="3">
    <source>
        <dbReference type="Proteomes" id="UP000243820"/>
    </source>
</evidence>
<dbReference type="RefSeq" id="WP_095641816.1">
    <property type="nucleotide sequence ID" value="NZ_LMVO01000003.1"/>
</dbReference>
<dbReference type="PANTHER" id="PTHR12110:SF21">
    <property type="entry name" value="XYLOSE ISOMERASE-LIKE TIM BARREL DOMAIN-CONTAINING PROTEIN"/>
    <property type="match status" value="1"/>
</dbReference>
<keyword evidence="3" id="KW-1185">Reference proteome</keyword>
<dbReference type="SUPFAM" id="SSF51658">
    <property type="entry name" value="Xylose isomerase-like"/>
    <property type="match status" value="1"/>
</dbReference>
<evidence type="ECO:0000313" key="2">
    <source>
        <dbReference type="EMBL" id="PAV10012.1"/>
    </source>
</evidence>
<feature type="domain" description="Xylose isomerase-like TIM barrel" evidence="1">
    <location>
        <begin position="20"/>
        <end position="268"/>
    </location>
</feature>
<dbReference type="Gene3D" id="3.20.20.150">
    <property type="entry name" value="Divalent-metal-dependent TIM barrel enzymes"/>
    <property type="match status" value="1"/>
</dbReference>
<gene>
    <name evidence="2" type="ORF">ASJ83_04650</name>
</gene>
<sequence>MIRLAASSMFLHEYEPQEIFAAVDNAGADTIEFWMETPTFWMRGAHVSELADLLTRYPHFGKIAMHGPVFELNPCSFNPKIADLAAEYTLACMDILEQLGGGVLTIHPGKRTAKRPISPIDKEWFVRYIERVGNAAVGSSVTVALENMPPAVNAHMVKADELRSVLDEYGWLSLTWDYAHACLTGDPFSFPRECGERIVNIHTSKGDRHAMHSPLAGTPEADELKSVLSAMRYQGLMTFELEDLSFMPHSGSLCPRPLSYEEKIAVLTREVEEFSVCRCI</sequence>
<proteinExistence type="predicted"/>
<organism evidence="2 3">
    <name type="scientific">Methanocorpusculum parvum</name>
    <dbReference type="NCBI Taxonomy" id="2193"/>
    <lineage>
        <taxon>Archaea</taxon>
        <taxon>Methanobacteriati</taxon>
        <taxon>Methanobacteriota</taxon>
        <taxon>Stenosarchaea group</taxon>
        <taxon>Methanomicrobia</taxon>
        <taxon>Methanomicrobiales</taxon>
        <taxon>Methanocorpusculaceae</taxon>
        <taxon>Methanocorpusculum</taxon>
    </lineage>
</organism>
<dbReference type="InterPro" id="IPR050312">
    <property type="entry name" value="IolE/XylAMocC-like"/>
</dbReference>
<dbReference type="Pfam" id="PF01261">
    <property type="entry name" value="AP_endonuc_2"/>
    <property type="match status" value="1"/>
</dbReference>
<dbReference type="PANTHER" id="PTHR12110">
    <property type="entry name" value="HYDROXYPYRUVATE ISOMERASE"/>
    <property type="match status" value="1"/>
</dbReference>
<reference evidence="2 3" key="1">
    <citation type="journal article" date="2017" name="BMC Genomics">
        <title>Genomic analysis of methanogenic archaea reveals a shift towards energy conservation.</title>
        <authorList>
            <person name="Gilmore S.P."/>
            <person name="Henske J.K."/>
            <person name="Sexton J.A."/>
            <person name="Solomon K.V."/>
            <person name="Seppala S."/>
            <person name="Yoo J.I."/>
            <person name="Huyett L.M."/>
            <person name="Pressman A."/>
            <person name="Cogan J.Z."/>
            <person name="Kivenson V."/>
            <person name="Peng X."/>
            <person name="Tan Y."/>
            <person name="Valentine D.L."/>
            <person name="O'Malley M.A."/>
        </authorList>
    </citation>
    <scope>NUCLEOTIDE SEQUENCE [LARGE SCALE GENOMIC DNA]</scope>
    <source>
        <strain evidence="2 3">XII</strain>
    </source>
</reference>
<evidence type="ECO:0000259" key="1">
    <source>
        <dbReference type="Pfam" id="PF01261"/>
    </source>
</evidence>
<dbReference type="EMBL" id="LMVO01000003">
    <property type="protein sequence ID" value="PAV10012.1"/>
    <property type="molecule type" value="Genomic_DNA"/>
</dbReference>
<dbReference type="Proteomes" id="UP000243820">
    <property type="component" value="Unassembled WGS sequence"/>
</dbReference>
<accession>A0AAX0Q9S2</accession>
<dbReference type="AlphaFoldDB" id="A0AAX0Q9S2"/>